<evidence type="ECO:0000259" key="1">
    <source>
        <dbReference type="Pfam" id="PF25837"/>
    </source>
</evidence>
<dbReference type="Proteomes" id="UP001375743">
    <property type="component" value="Unassembled WGS sequence"/>
</dbReference>
<dbReference type="InterPro" id="IPR058788">
    <property type="entry name" value="ApnL_N"/>
</dbReference>
<name>A0ABU8XVQ3_9PROT</name>
<dbReference type="Pfam" id="PF25839">
    <property type="entry name" value="Apionate_lact_C"/>
    <property type="match status" value="1"/>
</dbReference>
<evidence type="ECO:0000259" key="2">
    <source>
        <dbReference type="Pfam" id="PF25838"/>
    </source>
</evidence>
<evidence type="ECO:0000259" key="3">
    <source>
        <dbReference type="Pfam" id="PF25839"/>
    </source>
</evidence>
<protein>
    <submittedName>
        <fullName evidence="4">Uncharacterized protein</fullName>
    </submittedName>
</protein>
<dbReference type="EMBL" id="JBBLZC010000022">
    <property type="protein sequence ID" value="MEK0085151.1"/>
    <property type="molecule type" value="Genomic_DNA"/>
</dbReference>
<keyword evidence="5" id="KW-1185">Reference proteome</keyword>
<dbReference type="InterPro" id="IPR058787">
    <property type="entry name" value="ApnL_M"/>
</dbReference>
<dbReference type="Pfam" id="PF25837">
    <property type="entry name" value="Apionate_lact_N"/>
    <property type="match status" value="1"/>
</dbReference>
<feature type="domain" description="D-apionate lactonase N-terminal" evidence="1">
    <location>
        <begin position="11"/>
        <end position="236"/>
    </location>
</feature>
<dbReference type="InterPro" id="IPR058789">
    <property type="entry name" value="ApnL_C"/>
</dbReference>
<accession>A0ABU8XVQ3</accession>
<proteinExistence type="predicted"/>
<gene>
    <name evidence="4" type="ORF">U1T56_18515</name>
</gene>
<evidence type="ECO:0000313" key="5">
    <source>
        <dbReference type="Proteomes" id="UP001375743"/>
    </source>
</evidence>
<organism evidence="4 5">
    <name type="scientific">Benzoatithermus flavus</name>
    <dbReference type="NCBI Taxonomy" id="3108223"/>
    <lineage>
        <taxon>Bacteria</taxon>
        <taxon>Pseudomonadati</taxon>
        <taxon>Pseudomonadota</taxon>
        <taxon>Alphaproteobacteria</taxon>
        <taxon>Geminicoccales</taxon>
        <taxon>Geminicoccaceae</taxon>
        <taxon>Benzoatithermus</taxon>
    </lineage>
</organism>
<reference evidence="4 5" key="1">
    <citation type="submission" date="2024-01" db="EMBL/GenBank/DDBJ databases">
        <title>Multi-omics insights into the function and evolution of sodium benzoate biodegradation pathways in Benzoatithermus flavus gen. nov., sp. nov. from hot spring.</title>
        <authorList>
            <person name="Hu C.-J."/>
            <person name="Li W.-J."/>
        </authorList>
    </citation>
    <scope>NUCLEOTIDE SEQUENCE [LARGE SCALE GENOMIC DNA]</scope>
    <source>
        <strain evidence="4 5">SYSU G07066</strain>
    </source>
</reference>
<comment type="caution">
    <text evidence="4">The sequence shown here is derived from an EMBL/GenBank/DDBJ whole genome shotgun (WGS) entry which is preliminary data.</text>
</comment>
<dbReference type="Pfam" id="PF25838">
    <property type="entry name" value="Apionate_lact_M"/>
    <property type="match status" value="1"/>
</dbReference>
<feature type="domain" description="D-apionate lactonase C-terminal" evidence="3">
    <location>
        <begin position="583"/>
        <end position="664"/>
    </location>
</feature>
<evidence type="ECO:0000313" key="4">
    <source>
        <dbReference type="EMBL" id="MEK0085151.1"/>
    </source>
</evidence>
<sequence>MTTSGPSRAIRLFGTEEPVPETPTLRAGPLEASLDAGNLRHVKLAGREAIRAISYIVRDKNWGTYNPRISNLRIEQDADGFRVTYDAVCEDAQQSFAYSARIEADRHGNLSFTADGEARTDFLTNRTGFVVLHGVEGVSGAPVEVEHVDGTIEKSRFPELIDPMCPFKDIRALTHEVFPGARVTCRMEGDTFEMEDQRNWTDASYKTYVRPLALPWPYTIKKGDRFTQKVTLTVEGRLPAGGGAAAAGPVTVTVGTDEVATMPAVGLAVPAEHVAAALERTSLLRPAAPAFLVGAFDARQGHDAGLLRAYGELARALGAELVLEAVLPCVDAEGRPTDDLATLRRDLDHVRRAVGQSGVKLGRIAVSPACDLKCTLPGSIWPKAPAWADLIAATRAAFPDIAVGGGMFSYFTELNRKRPPVGLLDFIVHTTCPLVHAGDDLSLTEGLESLPYVFRSTQAFAGGKPYWLFPTAISMRANPYGAAPAENPDQGRVAMARVDPRERGLIGAAWYAGYLAHAARAGLAAVTLAAVTGPSGIVHTPQDHPQPWFDDHPDAVLRPSYHVLRGATVLRGGAVLGTESSAPRDVQVLAVRSRTGVTLWLANLTGAQQEVRLAGDDVAGTGTLALLDEGSFEAACRDPDALDRIARPASTEALTLPAYAVARLVLAGRAG</sequence>
<feature type="domain" description="D-apionate lactonase TIM barrel" evidence="2">
    <location>
        <begin position="265"/>
        <end position="569"/>
    </location>
</feature>
<dbReference type="RefSeq" id="WP_418160998.1">
    <property type="nucleotide sequence ID" value="NZ_JBBLZC010000022.1"/>
</dbReference>